<name>A0ABX7M7Y2_9RHOO</name>
<dbReference type="CDD" id="cd13530">
    <property type="entry name" value="PBP2_peptides_like"/>
    <property type="match status" value="1"/>
</dbReference>
<dbReference type="Proteomes" id="UP000663570">
    <property type="component" value="Chromosome"/>
</dbReference>
<keyword evidence="4" id="KW-1185">Reference proteome</keyword>
<dbReference type="InterPro" id="IPR001638">
    <property type="entry name" value="Solute-binding_3/MltF_N"/>
</dbReference>
<protein>
    <submittedName>
        <fullName evidence="3">Amino acid ABC transporter substrate-binding protein</fullName>
    </submittedName>
</protein>
<feature type="domain" description="Solute-binding protein family 3/N-terminal" evidence="2">
    <location>
        <begin position="29"/>
        <end position="253"/>
    </location>
</feature>
<sequence length="258" mass="28948">MLALCGGLLAPVVGAAAASQLDKVRASKTLRVCIWPDYYGLSFRNPKSGVLSGLDTDMAREFARDLGVTLQFVDTTFGRFIEDLDGDRCDIAMMGVAVTPQRVEKLALSRPYLRGDVYAVTTRHNTRVRSWQDIDRPGTRVAVLAGTYHEPLMRERLQQAELVVIVPPRTREAELEAGRVDVFMSDFPFTRKMRDNHDWVRVFAPPTPYFMVNAAYAVKQGDSAWLQRVDAFVSAIRADGRLFAAAQRYGLEPMMIKD</sequence>
<dbReference type="SMART" id="SM00062">
    <property type="entry name" value="PBPb"/>
    <property type="match status" value="1"/>
</dbReference>
<reference evidence="3 4" key="1">
    <citation type="submission" date="2021-02" db="EMBL/GenBank/DDBJ databases">
        <title>Niveibacterium changnyeongensis HC41.</title>
        <authorList>
            <person name="Kang M."/>
        </authorList>
    </citation>
    <scope>NUCLEOTIDE SEQUENCE [LARGE SCALE GENOMIC DNA]</scope>
    <source>
        <strain evidence="3 4">HC41</strain>
    </source>
</reference>
<keyword evidence="1" id="KW-0732">Signal</keyword>
<dbReference type="PANTHER" id="PTHR35936:SF17">
    <property type="entry name" value="ARGININE-BINDING EXTRACELLULAR PROTEIN ARTP"/>
    <property type="match status" value="1"/>
</dbReference>
<evidence type="ECO:0000259" key="2">
    <source>
        <dbReference type="SMART" id="SM00062"/>
    </source>
</evidence>
<evidence type="ECO:0000256" key="1">
    <source>
        <dbReference type="ARBA" id="ARBA00022729"/>
    </source>
</evidence>
<dbReference type="RefSeq" id="WP_206254215.1">
    <property type="nucleotide sequence ID" value="NZ_CP071060.1"/>
</dbReference>
<gene>
    <name evidence="3" type="ORF">JY500_19175</name>
</gene>
<proteinExistence type="predicted"/>
<evidence type="ECO:0000313" key="4">
    <source>
        <dbReference type="Proteomes" id="UP000663570"/>
    </source>
</evidence>
<dbReference type="PANTHER" id="PTHR35936">
    <property type="entry name" value="MEMBRANE-BOUND LYTIC MUREIN TRANSGLYCOSYLASE F"/>
    <property type="match status" value="1"/>
</dbReference>
<evidence type="ECO:0000313" key="3">
    <source>
        <dbReference type="EMBL" id="QSI76555.1"/>
    </source>
</evidence>
<accession>A0ABX7M7Y2</accession>
<dbReference type="EMBL" id="CP071060">
    <property type="protein sequence ID" value="QSI76555.1"/>
    <property type="molecule type" value="Genomic_DNA"/>
</dbReference>
<dbReference type="Pfam" id="PF00497">
    <property type="entry name" value="SBP_bac_3"/>
    <property type="match status" value="2"/>
</dbReference>
<dbReference type="SUPFAM" id="SSF53850">
    <property type="entry name" value="Periplasmic binding protein-like II"/>
    <property type="match status" value="1"/>
</dbReference>
<dbReference type="Gene3D" id="3.40.190.10">
    <property type="entry name" value="Periplasmic binding protein-like II"/>
    <property type="match status" value="2"/>
</dbReference>
<organism evidence="3 4">
    <name type="scientific">Niveibacterium microcysteis</name>
    <dbReference type="NCBI Taxonomy" id="2811415"/>
    <lineage>
        <taxon>Bacteria</taxon>
        <taxon>Pseudomonadati</taxon>
        <taxon>Pseudomonadota</taxon>
        <taxon>Betaproteobacteria</taxon>
        <taxon>Rhodocyclales</taxon>
        <taxon>Rhodocyclaceae</taxon>
        <taxon>Niveibacterium</taxon>
    </lineage>
</organism>